<proteinExistence type="inferred from homology"/>
<dbReference type="GO" id="GO:0016757">
    <property type="term" value="F:glycosyltransferase activity"/>
    <property type="evidence" value="ECO:0007669"/>
    <property type="project" value="UniProtKB-KW"/>
</dbReference>
<protein>
    <submittedName>
        <fullName evidence="5">Putative glycosyltransferase</fullName>
    </submittedName>
</protein>
<evidence type="ECO:0000256" key="1">
    <source>
        <dbReference type="ARBA" id="ARBA00006739"/>
    </source>
</evidence>
<feature type="domain" description="Glycosyltransferase 2-like" evidence="4">
    <location>
        <begin position="5"/>
        <end position="166"/>
    </location>
</feature>
<dbReference type="Pfam" id="PF00535">
    <property type="entry name" value="Glycos_transf_2"/>
    <property type="match status" value="1"/>
</dbReference>
<accession>A0A6M3IHE9</accession>
<dbReference type="SUPFAM" id="SSF53448">
    <property type="entry name" value="Nucleotide-diphospho-sugar transferases"/>
    <property type="match status" value="1"/>
</dbReference>
<dbReference type="AlphaFoldDB" id="A0A6M3IHE9"/>
<dbReference type="InterPro" id="IPR001173">
    <property type="entry name" value="Glyco_trans_2-like"/>
</dbReference>
<reference evidence="5" key="1">
    <citation type="submission" date="2020-03" db="EMBL/GenBank/DDBJ databases">
        <title>The deep terrestrial virosphere.</title>
        <authorList>
            <person name="Holmfeldt K."/>
            <person name="Nilsson E."/>
            <person name="Simone D."/>
            <person name="Lopez-Fernandez M."/>
            <person name="Wu X."/>
            <person name="de Brujin I."/>
            <person name="Lundin D."/>
            <person name="Andersson A."/>
            <person name="Bertilsson S."/>
            <person name="Dopson M."/>
        </authorList>
    </citation>
    <scope>NUCLEOTIDE SEQUENCE</scope>
    <source>
        <strain evidence="5">MM415B01830</strain>
    </source>
</reference>
<name>A0A6M3IHE9_9ZZZZ</name>
<organism evidence="5">
    <name type="scientific">viral metagenome</name>
    <dbReference type="NCBI Taxonomy" id="1070528"/>
    <lineage>
        <taxon>unclassified sequences</taxon>
        <taxon>metagenomes</taxon>
        <taxon>organismal metagenomes</taxon>
    </lineage>
</organism>
<evidence type="ECO:0000259" key="4">
    <source>
        <dbReference type="Pfam" id="PF00535"/>
    </source>
</evidence>
<dbReference type="EMBL" id="MT141223">
    <property type="protein sequence ID" value="QJA56507.1"/>
    <property type="molecule type" value="Genomic_DNA"/>
</dbReference>
<dbReference type="Gene3D" id="3.90.550.10">
    <property type="entry name" value="Spore Coat Polysaccharide Biosynthesis Protein SpsA, Chain A"/>
    <property type="match status" value="1"/>
</dbReference>
<dbReference type="PANTHER" id="PTHR43179:SF12">
    <property type="entry name" value="GALACTOFURANOSYLTRANSFERASE GLFT2"/>
    <property type="match status" value="1"/>
</dbReference>
<sequence length="298" mass="34769">MIPLVILTLNNIELIHPVCEAIRLNTINQKFHLIFIEQGSKDGTLEYLSTLNFTHKTILRLPQNIGVSKGWNMAIRWIRRNMPEAKYIGFLNSDLRVEYNWLDPMIKVLKDKEKAGIVDNILVDWNNPDFIQSDGPKVEEGLYAFPYHMGKQVNQSSLPVLWGTMACCVFKTEVFDEIGLFDENFLVYSSDFDIQIRMKLYGYEIWHCPLSKARHYTFYTCNREKKADSKLAYYCGHDGEYFSKKWGIDIIKEFRRNIGIDINSSLIDIHGVVGDFSPRNPEIYEYNMEQELNVKSII</sequence>
<comment type="similarity">
    <text evidence="1">Belongs to the glycosyltransferase 2 family.</text>
</comment>
<dbReference type="PANTHER" id="PTHR43179">
    <property type="entry name" value="RHAMNOSYLTRANSFERASE WBBL"/>
    <property type="match status" value="1"/>
</dbReference>
<evidence type="ECO:0000256" key="3">
    <source>
        <dbReference type="ARBA" id="ARBA00022679"/>
    </source>
</evidence>
<dbReference type="InterPro" id="IPR029044">
    <property type="entry name" value="Nucleotide-diphossugar_trans"/>
</dbReference>
<keyword evidence="3 5" id="KW-0808">Transferase</keyword>
<evidence type="ECO:0000313" key="5">
    <source>
        <dbReference type="EMBL" id="QJA56507.1"/>
    </source>
</evidence>
<keyword evidence="2" id="KW-0328">Glycosyltransferase</keyword>
<gene>
    <name evidence="5" type="ORF">MM415B01830_0008</name>
</gene>
<evidence type="ECO:0000256" key="2">
    <source>
        <dbReference type="ARBA" id="ARBA00022676"/>
    </source>
</evidence>